<gene>
    <name evidence="1" type="ORF">O6R05_02535</name>
</gene>
<keyword evidence="2" id="KW-1185">Reference proteome</keyword>
<dbReference type="RefSeq" id="WP_271191971.1">
    <property type="nucleotide sequence ID" value="NZ_CP115667.1"/>
</dbReference>
<dbReference type="EMBL" id="CP115667">
    <property type="protein sequence ID" value="WBW50439.1"/>
    <property type="molecule type" value="Genomic_DNA"/>
</dbReference>
<organism evidence="1 2">
    <name type="scientific">Peptoniphilus equinus</name>
    <dbReference type="NCBI Taxonomy" id="3016343"/>
    <lineage>
        <taxon>Bacteria</taxon>
        <taxon>Bacillati</taxon>
        <taxon>Bacillota</taxon>
        <taxon>Tissierellia</taxon>
        <taxon>Tissierellales</taxon>
        <taxon>Peptoniphilaceae</taxon>
        <taxon>Peptoniphilus</taxon>
    </lineage>
</organism>
<accession>A0ABY7QUI9</accession>
<evidence type="ECO:0000313" key="1">
    <source>
        <dbReference type="EMBL" id="WBW50439.1"/>
    </source>
</evidence>
<dbReference type="Gene3D" id="3.40.30.10">
    <property type="entry name" value="Glutaredoxin"/>
    <property type="match status" value="1"/>
</dbReference>
<dbReference type="Proteomes" id="UP001210339">
    <property type="component" value="Chromosome"/>
</dbReference>
<evidence type="ECO:0000313" key="2">
    <source>
        <dbReference type="Proteomes" id="UP001210339"/>
    </source>
</evidence>
<proteinExistence type="predicted"/>
<protein>
    <submittedName>
        <fullName evidence="1">(2Fe-2S) ferredoxin domain-containing protein</fullName>
    </submittedName>
</protein>
<name>A0ABY7QUI9_9FIRM</name>
<sequence length="93" mass="10298">MKVTICMGSRCTLLGANAIYDAVELLQDDICGPESDYCSADNLEIELSQCLNTEYCNSEDQAHRAPVVVIDDEIIFRATPQEVSAKIIEKLRS</sequence>
<reference evidence="1 2" key="1">
    <citation type="submission" date="2023-01" db="EMBL/GenBank/DDBJ databases">
        <authorList>
            <person name="Lee S.H."/>
            <person name="Jung H.S."/>
            <person name="Yun J.U."/>
        </authorList>
    </citation>
    <scope>NUCLEOTIDE SEQUENCE [LARGE SCALE GENOMIC DNA]</scope>
    <source>
        <strain evidence="1 2">CBA3646</strain>
    </source>
</reference>